<feature type="region of interest" description="Disordered" evidence="1">
    <location>
        <begin position="12"/>
        <end position="56"/>
    </location>
</feature>
<organism evidence="2 3">
    <name type="scientific">Amblyomma americanum</name>
    <name type="common">Lone star tick</name>
    <dbReference type="NCBI Taxonomy" id="6943"/>
    <lineage>
        <taxon>Eukaryota</taxon>
        <taxon>Metazoa</taxon>
        <taxon>Ecdysozoa</taxon>
        <taxon>Arthropoda</taxon>
        <taxon>Chelicerata</taxon>
        <taxon>Arachnida</taxon>
        <taxon>Acari</taxon>
        <taxon>Parasitiformes</taxon>
        <taxon>Ixodida</taxon>
        <taxon>Ixodoidea</taxon>
        <taxon>Ixodidae</taxon>
        <taxon>Amblyomminae</taxon>
        <taxon>Amblyomma</taxon>
    </lineage>
</organism>
<evidence type="ECO:0000313" key="3">
    <source>
        <dbReference type="Proteomes" id="UP001321473"/>
    </source>
</evidence>
<feature type="compositionally biased region" description="Gly residues" evidence="1">
    <location>
        <begin position="19"/>
        <end position="38"/>
    </location>
</feature>
<dbReference type="Proteomes" id="UP001321473">
    <property type="component" value="Unassembled WGS sequence"/>
</dbReference>
<protein>
    <submittedName>
        <fullName evidence="2">Uncharacterized protein</fullName>
    </submittedName>
</protein>
<dbReference type="AlphaFoldDB" id="A0AAQ4EZ96"/>
<reference evidence="2 3" key="1">
    <citation type="journal article" date="2023" name="Arcadia Sci">
        <title>De novo assembly of a long-read Amblyomma americanum tick genome.</title>
        <authorList>
            <person name="Chou S."/>
            <person name="Poskanzer K.E."/>
            <person name="Rollins M."/>
            <person name="Thuy-Boun P.S."/>
        </authorList>
    </citation>
    <scope>NUCLEOTIDE SEQUENCE [LARGE SCALE GENOMIC DNA]</scope>
    <source>
        <strain evidence="2">F_SG_1</strain>
        <tissue evidence="2">Salivary glands</tissue>
    </source>
</reference>
<proteinExistence type="predicted"/>
<feature type="compositionally biased region" description="Basic residues" evidence="1">
    <location>
        <begin position="47"/>
        <end position="56"/>
    </location>
</feature>
<name>A0AAQ4EZ96_AMBAM</name>
<evidence type="ECO:0000313" key="2">
    <source>
        <dbReference type="EMBL" id="KAK8780130.1"/>
    </source>
</evidence>
<keyword evidence="3" id="KW-1185">Reference proteome</keyword>
<dbReference type="EMBL" id="JARKHS020009164">
    <property type="protein sequence ID" value="KAK8780130.1"/>
    <property type="molecule type" value="Genomic_DNA"/>
</dbReference>
<sequence>MRAPRWCVCAKGTATTRGQEGGEGAGKGSGGSCGGQSASGGVPCRWRASHRRRPVRPRAHAVLAATRTRRARISHFSWITPAASRSAVEE</sequence>
<gene>
    <name evidence="2" type="ORF">V5799_018529</name>
</gene>
<comment type="caution">
    <text evidence="2">The sequence shown here is derived from an EMBL/GenBank/DDBJ whole genome shotgun (WGS) entry which is preliminary data.</text>
</comment>
<evidence type="ECO:0000256" key="1">
    <source>
        <dbReference type="SAM" id="MobiDB-lite"/>
    </source>
</evidence>
<accession>A0AAQ4EZ96</accession>